<dbReference type="EMBL" id="JAHRIQ010036933">
    <property type="protein sequence ID" value="MEQ2233343.1"/>
    <property type="molecule type" value="Genomic_DNA"/>
</dbReference>
<protein>
    <submittedName>
        <fullName evidence="1">Uncharacterized protein</fullName>
    </submittedName>
</protein>
<organism evidence="1 2">
    <name type="scientific">Ilyodon furcidens</name>
    <name type="common">goldbreast splitfin</name>
    <dbReference type="NCBI Taxonomy" id="33524"/>
    <lineage>
        <taxon>Eukaryota</taxon>
        <taxon>Metazoa</taxon>
        <taxon>Chordata</taxon>
        <taxon>Craniata</taxon>
        <taxon>Vertebrata</taxon>
        <taxon>Euteleostomi</taxon>
        <taxon>Actinopterygii</taxon>
        <taxon>Neopterygii</taxon>
        <taxon>Teleostei</taxon>
        <taxon>Neoteleostei</taxon>
        <taxon>Acanthomorphata</taxon>
        <taxon>Ovalentaria</taxon>
        <taxon>Atherinomorphae</taxon>
        <taxon>Cyprinodontiformes</taxon>
        <taxon>Goodeidae</taxon>
        <taxon>Ilyodon</taxon>
    </lineage>
</organism>
<gene>
    <name evidence="1" type="ORF">ILYODFUR_020843</name>
</gene>
<accession>A0ABV0TKB5</accession>
<evidence type="ECO:0000313" key="1">
    <source>
        <dbReference type="EMBL" id="MEQ2233343.1"/>
    </source>
</evidence>
<sequence>MKNVKCSTNKNLKSTACICRTTFCYNYTCKSFGMCLFQLCKSNKPNKSLPILLCKITHAQSHRMESISKQQVSSVAATSQLTGLSQLLDFDRIMNIFSF</sequence>
<comment type="caution">
    <text evidence="1">The sequence shown here is derived from an EMBL/GenBank/DDBJ whole genome shotgun (WGS) entry which is preliminary data.</text>
</comment>
<name>A0ABV0TKB5_9TELE</name>
<keyword evidence="2" id="KW-1185">Reference proteome</keyword>
<evidence type="ECO:0000313" key="2">
    <source>
        <dbReference type="Proteomes" id="UP001482620"/>
    </source>
</evidence>
<proteinExistence type="predicted"/>
<reference evidence="1 2" key="1">
    <citation type="submission" date="2021-06" db="EMBL/GenBank/DDBJ databases">
        <authorList>
            <person name="Palmer J.M."/>
        </authorList>
    </citation>
    <scope>NUCLEOTIDE SEQUENCE [LARGE SCALE GENOMIC DNA]</scope>
    <source>
        <strain evidence="2">if_2019</strain>
        <tissue evidence="1">Muscle</tissue>
    </source>
</reference>
<dbReference type="Proteomes" id="UP001482620">
    <property type="component" value="Unassembled WGS sequence"/>
</dbReference>